<dbReference type="Pfam" id="PF04693">
    <property type="entry name" value="DDE_Tnp_2"/>
    <property type="match status" value="1"/>
</dbReference>
<proteinExistence type="predicted"/>
<dbReference type="Gene3D" id="3.90.350.10">
    <property type="entry name" value="Transposase Inhibitor Protein From Tn5, Chain A, domain 1"/>
    <property type="match status" value="1"/>
</dbReference>
<name>A0ABZ0L616_9BACL</name>
<gene>
    <name evidence="2" type="ORF">QWT69_13055</name>
</gene>
<dbReference type="Proteomes" id="UP001303902">
    <property type="component" value="Chromosome"/>
</dbReference>
<evidence type="ECO:0000259" key="1">
    <source>
        <dbReference type="Pfam" id="PF13546"/>
    </source>
</evidence>
<dbReference type="InterPro" id="IPR006783">
    <property type="entry name" value="Transposase_ISC1217"/>
</dbReference>
<sequence>MINQKPCNFQMPNEAEAAFKELEITKHLREAGISKSFGFTCSYLFRLVFCLIFQQRNWFSLLQSKRAGDLPGKDTVYRFLDQSTFNWRRFLLSLSSSAIRKVDRLTGQDRRKVLIVDDSAYRRDRSKKVELLARLYDHASGGYYKGFKMLTLGWSDGMTFLPVDFTLQSSKKTENGIAEKLDKRTSGYKRRKEAIEKSTDLLPQMVRRALHAGIEAEFLLMDSWFTMPALIKNVLAEGIGVIGMVKKNKTRYFVEGKPVDLTGLYQLARRQEGQFGILRSILCELSDGIQVKMVFVQNKNKKSDWLAILSTDCTLSEKEIIKIYGMRWDIEVFFKTAKSLLNLAKEFQVRSYGSLIGHTTIVFTRFIVLSWQHHNEADPRTLGGLFYELCDEIDDLDWACALQELIGFLKDALKKTGRQTRNLIQKQVLHWMEGLPCYIRAYLPISLCES</sequence>
<keyword evidence="3" id="KW-1185">Reference proteome</keyword>
<evidence type="ECO:0000313" key="3">
    <source>
        <dbReference type="Proteomes" id="UP001303902"/>
    </source>
</evidence>
<dbReference type="InterPro" id="IPR038721">
    <property type="entry name" value="IS701-like_DDE_dom"/>
</dbReference>
<reference evidence="2 3" key="1">
    <citation type="submission" date="2023-06" db="EMBL/GenBank/DDBJ databases">
        <title>Sporosarcina sp. nov., isolated from Korean tranditional fermented seafood 'Jeotgal'.</title>
        <authorList>
            <person name="Yang A.I."/>
            <person name="Shin N.-R."/>
        </authorList>
    </citation>
    <scope>NUCLEOTIDE SEQUENCE [LARGE SCALE GENOMIC DNA]</scope>
    <source>
        <strain evidence="2 3">T2O-4</strain>
    </source>
</reference>
<dbReference type="RefSeq" id="WP_317966307.1">
    <property type="nucleotide sequence ID" value="NZ_CP129118.1"/>
</dbReference>
<organism evidence="2 3">
    <name type="scientific">Sporosarcina oncorhynchi</name>
    <dbReference type="NCBI Taxonomy" id="3056444"/>
    <lineage>
        <taxon>Bacteria</taxon>
        <taxon>Bacillati</taxon>
        <taxon>Bacillota</taxon>
        <taxon>Bacilli</taxon>
        <taxon>Bacillales</taxon>
        <taxon>Caryophanaceae</taxon>
        <taxon>Sporosarcina</taxon>
    </lineage>
</organism>
<dbReference type="Pfam" id="PF13546">
    <property type="entry name" value="DDE_5"/>
    <property type="match status" value="1"/>
</dbReference>
<accession>A0ABZ0L616</accession>
<dbReference type="SUPFAM" id="SSF53098">
    <property type="entry name" value="Ribonuclease H-like"/>
    <property type="match status" value="1"/>
</dbReference>
<protein>
    <submittedName>
        <fullName evidence="2">Transposase</fullName>
    </submittedName>
</protein>
<dbReference type="EMBL" id="CP129118">
    <property type="protein sequence ID" value="WOV86794.1"/>
    <property type="molecule type" value="Genomic_DNA"/>
</dbReference>
<feature type="domain" description="Transposase IS701-like DDE" evidence="1">
    <location>
        <begin position="72"/>
        <end position="258"/>
    </location>
</feature>
<dbReference type="InterPro" id="IPR012337">
    <property type="entry name" value="RNaseH-like_sf"/>
</dbReference>
<evidence type="ECO:0000313" key="2">
    <source>
        <dbReference type="EMBL" id="WOV86794.1"/>
    </source>
</evidence>